<keyword evidence="7" id="KW-0472">Membrane</keyword>
<evidence type="ECO:0000313" key="9">
    <source>
        <dbReference type="EMBL" id="SHJ18231.1"/>
    </source>
</evidence>
<dbReference type="Proteomes" id="UP000184080">
    <property type="component" value="Unassembled WGS sequence"/>
</dbReference>
<sequence>MRDKKRKYRKIVLVALAVFFSLLMIYLGISAYFMNRFYFGSSINSISVFGKTVNEAQEELADIVTNYTLTLHERGGLKEEISGKDINLVHNLENKIQSLKDEQSPFLWVKGLFIKEDTTLTEMVTFDEKLLKEKIDKLKCFQDSNIILPKNPTFTFTGKGYDIVKEVNGNKVNKEVLYKQVKDSIVKGIPSINLEEMNCYEKPKYNSKSKEILNTKNLLNKYIASKITYNFGKHTEVLDASKFNAWIKVDEKYEITIDEAKVKSYVETLSNKYDTYGTTRSFVTSSGATKKVRGGNYGWLINKSKEVKELVEAIKAGETITKKPVYEQAAFGTVDNDIGNTYLEIDLTKQYLWFYKNGTLITKGSVVTGNVSSNHTTPSGTYKLTYKQKDAVLRGPGYAAPVTYWMPFNGGIGLHDASWRAAFGGEIYKTNGSHGCINAPYQVAESVFKNIEAGVPVVCYH</sequence>
<organism evidence="9 10">
    <name type="scientific">Clostridium amylolyticum</name>
    <dbReference type="NCBI Taxonomy" id="1121298"/>
    <lineage>
        <taxon>Bacteria</taxon>
        <taxon>Bacillati</taxon>
        <taxon>Bacillota</taxon>
        <taxon>Clostridia</taxon>
        <taxon>Eubacteriales</taxon>
        <taxon>Clostridiaceae</taxon>
        <taxon>Clostridium</taxon>
    </lineage>
</organism>
<dbReference type="InterPro" id="IPR038063">
    <property type="entry name" value="Transpep_catalytic_dom"/>
</dbReference>
<dbReference type="Gene3D" id="2.40.440.10">
    <property type="entry name" value="L,D-transpeptidase catalytic domain-like"/>
    <property type="match status" value="1"/>
</dbReference>
<keyword evidence="3 6" id="KW-0133">Cell shape</keyword>
<evidence type="ECO:0000256" key="7">
    <source>
        <dbReference type="SAM" id="Phobius"/>
    </source>
</evidence>
<dbReference type="Pfam" id="PF12229">
    <property type="entry name" value="PG_binding_4"/>
    <property type="match status" value="2"/>
</dbReference>
<dbReference type="InterPro" id="IPR038054">
    <property type="entry name" value="LD_TPept-like_central_sf"/>
</dbReference>
<dbReference type="GO" id="GO:0016740">
    <property type="term" value="F:transferase activity"/>
    <property type="evidence" value="ECO:0007669"/>
    <property type="project" value="UniProtKB-KW"/>
</dbReference>
<proteinExistence type="predicted"/>
<dbReference type="RefSeq" id="WP_073006818.1">
    <property type="nucleotide sequence ID" value="NZ_FQZO01000003.1"/>
</dbReference>
<feature type="domain" description="L,D-TPase catalytic" evidence="8">
    <location>
        <begin position="341"/>
        <end position="460"/>
    </location>
</feature>
<dbReference type="Gene3D" id="3.10.20.800">
    <property type="match status" value="1"/>
</dbReference>
<dbReference type="PANTHER" id="PTHR30582">
    <property type="entry name" value="L,D-TRANSPEPTIDASE"/>
    <property type="match status" value="1"/>
</dbReference>
<reference evidence="9 10" key="1">
    <citation type="submission" date="2016-11" db="EMBL/GenBank/DDBJ databases">
        <authorList>
            <person name="Jaros S."/>
            <person name="Januszkiewicz K."/>
            <person name="Wedrychowicz H."/>
        </authorList>
    </citation>
    <scope>NUCLEOTIDE SEQUENCE [LARGE SCALE GENOMIC DNA]</scope>
    <source>
        <strain evidence="9 10">DSM 21864</strain>
    </source>
</reference>
<keyword evidence="10" id="KW-1185">Reference proteome</keyword>
<dbReference type="UniPathway" id="UPA00219"/>
<evidence type="ECO:0000256" key="2">
    <source>
        <dbReference type="ARBA" id="ARBA00022679"/>
    </source>
</evidence>
<dbReference type="GO" id="GO:0005576">
    <property type="term" value="C:extracellular region"/>
    <property type="evidence" value="ECO:0007669"/>
    <property type="project" value="TreeGrafter"/>
</dbReference>
<dbReference type="InterPro" id="IPR022029">
    <property type="entry name" value="YoaR-like_PG-bd"/>
</dbReference>
<keyword evidence="2" id="KW-0808">Transferase</keyword>
<feature type="transmembrane region" description="Helical" evidence="7">
    <location>
        <begin position="12"/>
        <end position="34"/>
    </location>
</feature>
<keyword evidence="5 6" id="KW-0961">Cell wall biogenesis/degradation</keyword>
<keyword evidence="7" id="KW-1133">Transmembrane helix</keyword>
<evidence type="ECO:0000256" key="1">
    <source>
        <dbReference type="ARBA" id="ARBA00004752"/>
    </source>
</evidence>
<dbReference type="InterPro" id="IPR005490">
    <property type="entry name" value="LD_TPept_cat_dom"/>
</dbReference>
<dbReference type="GO" id="GO:0071555">
    <property type="term" value="P:cell wall organization"/>
    <property type="evidence" value="ECO:0007669"/>
    <property type="project" value="UniProtKB-UniRule"/>
</dbReference>
<dbReference type="PANTHER" id="PTHR30582:SF33">
    <property type="entry name" value="EXPORTED PROTEIN"/>
    <property type="match status" value="1"/>
</dbReference>
<dbReference type="Pfam" id="PF03734">
    <property type="entry name" value="YkuD"/>
    <property type="match status" value="1"/>
</dbReference>
<accession>A0A1M6H7M5</accession>
<evidence type="ECO:0000256" key="5">
    <source>
        <dbReference type="ARBA" id="ARBA00023316"/>
    </source>
</evidence>
<evidence type="ECO:0000256" key="4">
    <source>
        <dbReference type="ARBA" id="ARBA00022984"/>
    </source>
</evidence>
<feature type="active site" description="Nucleophile" evidence="6">
    <location>
        <position position="436"/>
    </location>
</feature>
<dbReference type="AlphaFoldDB" id="A0A1M6H7M5"/>
<dbReference type="InterPro" id="IPR050979">
    <property type="entry name" value="LD-transpeptidase"/>
</dbReference>
<gene>
    <name evidence="9" type="ORF">SAMN05444401_2406</name>
</gene>
<feature type="active site" description="Proton donor/acceptor" evidence="6">
    <location>
        <position position="415"/>
    </location>
</feature>
<dbReference type="STRING" id="1121298.SAMN05444401_2406"/>
<keyword evidence="7" id="KW-0812">Transmembrane</keyword>
<comment type="pathway">
    <text evidence="1 6">Cell wall biogenesis; peptidoglycan biosynthesis.</text>
</comment>
<evidence type="ECO:0000313" key="10">
    <source>
        <dbReference type="Proteomes" id="UP000184080"/>
    </source>
</evidence>
<dbReference type="SUPFAM" id="SSF143985">
    <property type="entry name" value="L,D-transpeptidase pre-catalytic domain-like"/>
    <property type="match status" value="1"/>
</dbReference>
<dbReference type="EMBL" id="FQZO01000003">
    <property type="protein sequence ID" value="SHJ18231.1"/>
    <property type="molecule type" value="Genomic_DNA"/>
</dbReference>
<keyword evidence="4 6" id="KW-0573">Peptidoglycan synthesis</keyword>
<dbReference type="PROSITE" id="PS52029">
    <property type="entry name" value="LD_TPASE"/>
    <property type="match status" value="1"/>
</dbReference>
<dbReference type="GO" id="GO:0018104">
    <property type="term" value="P:peptidoglycan-protein cross-linking"/>
    <property type="evidence" value="ECO:0007669"/>
    <property type="project" value="TreeGrafter"/>
</dbReference>
<protein>
    <submittedName>
        <fullName evidence="9">Peptidoglycan transpeptidase, ErfK-YbiS-YhnG family</fullName>
    </submittedName>
</protein>
<dbReference type="GO" id="GO:0071972">
    <property type="term" value="F:peptidoglycan L,D-transpeptidase activity"/>
    <property type="evidence" value="ECO:0007669"/>
    <property type="project" value="TreeGrafter"/>
</dbReference>
<evidence type="ECO:0000256" key="3">
    <source>
        <dbReference type="ARBA" id="ARBA00022960"/>
    </source>
</evidence>
<name>A0A1M6H7M5_9CLOT</name>
<dbReference type="CDD" id="cd16913">
    <property type="entry name" value="YkuD_like"/>
    <property type="match status" value="1"/>
</dbReference>
<dbReference type="SUPFAM" id="SSF141523">
    <property type="entry name" value="L,D-transpeptidase catalytic domain-like"/>
    <property type="match status" value="1"/>
</dbReference>
<dbReference type="GO" id="GO:0008360">
    <property type="term" value="P:regulation of cell shape"/>
    <property type="evidence" value="ECO:0007669"/>
    <property type="project" value="UniProtKB-UniRule"/>
</dbReference>
<evidence type="ECO:0000259" key="8">
    <source>
        <dbReference type="PROSITE" id="PS52029"/>
    </source>
</evidence>
<evidence type="ECO:0000256" key="6">
    <source>
        <dbReference type="PROSITE-ProRule" id="PRU01373"/>
    </source>
</evidence>
<dbReference type="OrthoDB" id="3176960at2"/>